<sequence>MRAVNIVQDMIRQEKVMTNSSKGLSFRPGQIFSGKVLKLFPNQIAEVQIGSQKVIAQLEVGLSVNDRHLFQVQSSEGQVRLKVLEQPNGKGKQPLVENLLKQLNLPATKEHVSLLQFFLKEQLPITKEVMHNAAEWLKSSPSFQEGLQSIHLLLSKQLPFTKDVFLSMSSVMKNESVSVLMDNLKAELLRSHSTETANRLENLLSEMTVTEREKFNTTAMTKIVKEWLGSADPVQAKTAFSLLQNLGFLSTDANEEEMMSKIVEKWINAEGTKAAQLSSPSIASILSEIIDKNGAGKREEVILSLAKLQFHLKNSSASMGSKVANEIQQILSGIRENNLAVPLSEKTIQLITKPIVNLILSDSNLSDTQNSAIMKQVLSFLNQSEQAFSQIAKIFSMDTVKVAVGFSKEEQALLTRIKAEVQLTGMQWENPDVVKDQMKHLIRSMGFSYEHDALNSIKNQEVGVEQKIETLKPLLMQLLSEEQPSAMREAAEKLLHKITGLQVLSQDIGPIQQYVLQIPLSFWEMKSDLTMQWSGRKTEKGTIDPNFCRVLFYLNLNYINETIVDLQVQNRVMNISIINEKNDLRLLAEPFLFNLKERLAKINYQLSSITFEKPVDNKVNNDQMTTVSSYMRPSNFNGVDFRI</sequence>
<name>A0ABW6JTL1_9BACI</name>
<evidence type="ECO:0000313" key="1">
    <source>
        <dbReference type="EMBL" id="MFE8695201.1"/>
    </source>
</evidence>
<evidence type="ECO:0008006" key="3">
    <source>
        <dbReference type="Google" id="ProtNLM"/>
    </source>
</evidence>
<reference evidence="1 2" key="1">
    <citation type="submission" date="2024-08" db="EMBL/GenBank/DDBJ databases">
        <title>Two novel Cytobacillus novel species.</title>
        <authorList>
            <person name="Liu G."/>
        </authorList>
    </citation>
    <scope>NUCLEOTIDE SEQUENCE [LARGE SCALE GENOMIC DNA]</scope>
    <source>
        <strain evidence="1 2">FJAT-53684</strain>
    </source>
</reference>
<keyword evidence="2" id="KW-1185">Reference proteome</keyword>
<evidence type="ECO:0000313" key="2">
    <source>
        <dbReference type="Proteomes" id="UP001601058"/>
    </source>
</evidence>
<accession>A0ABW6JTL1</accession>
<dbReference type="EMBL" id="JBIACJ010000001">
    <property type="protein sequence ID" value="MFE8695201.1"/>
    <property type="molecule type" value="Genomic_DNA"/>
</dbReference>
<comment type="caution">
    <text evidence="1">The sequence shown here is derived from an EMBL/GenBank/DDBJ whole genome shotgun (WGS) entry which is preliminary data.</text>
</comment>
<organism evidence="1 2">
    <name type="scientific">Cytobacillus mangrovibacter</name>
    <dbReference type="NCBI Taxonomy" id="3299024"/>
    <lineage>
        <taxon>Bacteria</taxon>
        <taxon>Bacillati</taxon>
        <taxon>Bacillota</taxon>
        <taxon>Bacilli</taxon>
        <taxon>Bacillales</taxon>
        <taxon>Bacillaceae</taxon>
        <taxon>Cytobacillus</taxon>
    </lineage>
</organism>
<dbReference type="RefSeq" id="WP_389214873.1">
    <property type="nucleotide sequence ID" value="NZ_JBIACJ010000001.1"/>
</dbReference>
<dbReference type="Proteomes" id="UP001601058">
    <property type="component" value="Unassembled WGS sequence"/>
</dbReference>
<proteinExistence type="predicted"/>
<gene>
    <name evidence="1" type="ORF">ACFYKT_02390</name>
</gene>
<protein>
    <recommendedName>
        <fullName evidence="3">Flagellar hook-length control protein-like C-terminal domain-containing protein</fullName>
    </recommendedName>
</protein>